<dbReference type="InterPro" id="IPR009684">
    <property type="entry name" value="Latexin"/>
</dbReference>
<sequence length="236" mass="26873">MKELNPSYYETTRAAQVALHYTNYQHASLFSHFSYGTVKSCSLEELPGVGNKYHLVFTEDKTSSEDVMGIHTAQILFSHTETRTAPQVNCTYNDTAKANTADDEHAFYEHMRKQGKLVDGKYIPDGHGNIPAEMKPFWLLGRIASSYVMWQESSESTLYNMATVLSFQQLRPEDDFLDFEYVVLLHDMVSQEITQWSMHVRWNPTQGVKVLNYARDPRNIPFPGTAKATMSPASLS</sequence>
<dbReference type="SUPFAM" id="SSF54403">
    <property type="entry name" value="Cystatin/monellin"/>
    <property type="match status" value="2"/>
</dbReference>
<dbReference type="PANTHER" id="PTHR28591:SF1">
    <property type="entry name" value="LATEXIN"/>
    <property type="match status" value="1"/>
</dbReference>
<evidence type="ECO:0000313" key="7">
    <source>
        <dbReference type="Proteomes" id="UP000694620"/>
    </source>
</evidence>
<keyword evidence="3" id="KW-0677">Repeat</keyword>
<name>A0A8C4RZW5_ERPCA</name>
<proteinExistence type="inferred from homology"/>
<dbReference type="Gene3D" id="3.10.450.10">
    <property type="match status" value="2"/>
</dbReference>
<evidence type="ECO:0000256" key="4">
    <source>
        <dbReference type="PROSITE-ProRule" id="PRU01377"/>
    </source>
</evidence>
<dbReference type="PROSITE" id="PS52033">
    <property type="entry name" value="CYSTATIN_LXN"/>
    <property type="match status" value="2"/>
</dbReference>
<reference evidence="6" key="2">
    <citation type="submission" date="2025-08" db="UniProtKB">
        <authorList>
            <consortium name="Ensembl"/>
        </authorList>
    </citation>
    <scope>IDENTIFICATION</scope>
</reference>
<dbReference type="GO" id="GO:0005615">
    <property type="term" value="C:extracellular space"/>
    <property type="evidence" value="ECO:0007669"/>
    <property type="project" value="TreeGrafter"/>
</dbReference>
<reference evidence="6" key="1">
    <citation type="submission" date="2021-06" db="EMBL/GenBank/DDBJ databases">
        <authorList>
            <consortium name="Wellcome Sanger Institute Data Sharing"/>
        </authorList>
    </citation>
    <scope>NUCLEOTIDE SEQUENCE [LARGE SCALE GENOMIC DNA]</scope>
</reference>
<evidence type="ECO:0000313" key="6">
    <source>
        <dbReference type="Ensembl" id="ENSECRP00000010191.1"/>
    </source>
</evidence>
<evidence type="ECO:0000256" key="2">
    <source>
        <dbReference type="ARBA" id="ARBA00022690"/>
    </source>
</evidence>
<organism evidence="6 7">
    <name type="scientific">Erpetoichthys calabaricus</name>
    <name type="common">Rope fish</name>
    <name type="synonym">Calamoichthys calabaricus</name>
    <dbReference type="NCBI Taxonomy" id="27687"/>
    <lineage>
        <taxon>Eukaryota</taxon>
        <taxon>Metazoa</taxon>
        <taxon>Chordata</taxon>
        <taxon>Craniata</taxon>
        <taxon>Vertebrata</taxon>
        <taxon>Euteleostomi</taxon>
        <taxon>Actinopterygii</taxon>
        <taxon>Polypteriformes</taxon>
        <taxon>Polypteridae</taxon>
        <taxon>Erpetoichthys</taxon>
    </lineage>
</organism>
<evidence type="ECO:0000256" key="1">
    <source>
        <dbReference type="ARBA" id="ARBA00010083"/>
    </source>
</evidence>
<dbReference type="AlphaFoldDB" id="A0A8C4RZW5"/>
<dbReference type="InterPro" id="IPR046350">
    <property type="entry name" value="Cystatin_sf"/>
</dbReference>
<evidence type="ECO:0000256" key="3">
    <source>
        <dbReference type="ARBA" id="ARBA00022737"/>
    </source>
</evidence>
<keyword evidence="7" id="KW-1185">Reference proteome</keyword>
<feature type="domain" description="Cystatin LXN-type" evidence="5">
    <location>
        <begin position="119"/>
        <end position="222"/>
    </location>
</feature>
<dbReference type="GO" id="GO:0008191">
    <property type="term" value="F:metalloendopeptidase inhibitor activity"/>
    <property type="evidence" value="ECO:0007669"/>
    <property type="project" value="UniProtKB-UniRule"/>
</dbReference>
<dbReference type="Proteomes" id="UP000694620">
    <property type="component" value="Chromosome 2"/>
</dbReference>
<reference evidence="6" key="3">
    <citation type="submission" date="2025-09" db="UniProtKB">
        <authorList>
            <consortium name="Ensembl"/>
        </authorList>
    </citation>
    <scope>IDENTIFICATION</scope>
</reference>
<dbReference type="Pfam" id="PF06907">
    <property type="entry name" value="LXN"/>
    <property type="match status" value="1"/>
</dbReference>
<gene>
    <name evidence="6" type="primary">LXN</name>
    <name evidence="6" type="synonym">LOC114646309</name>
</gene>
<dbReference type="Ensembl" id="ENSECRT00000010358.1">
    <property type="protein sequence ID" value="ENSECRP00000010191.1"/>
    <property type="gene ID" value="ENSECRG00000006798.1"/>
</dbReference>
<protein>
    <submittedName>
        <fullName evidence="6">Latexin</fullName>
    </submittedName>
</protein>
<dbReference type="InterPro" id="IPR049897">
    <property type="entry name" value="CYSTATIN_LXN"/>
</dbReference>
<evidence type="ECO:0000259" key="5">
    <source>
        <dbReference type="PROSITE" id="PS52033"/>
    </source>
</evidence>
<comment type="similarity">
    <text evidence="1 4">Belongs to the protease inhibitor I47 (latexin) family.</text>
</comment>
<dbReference type="GeneTree" id="ENSGT00530000063813"/>
<accession>A0A8C4RZW5</accession>
<feature type="domain" description="Cystatin LXN-type" evidence="5">
    <location>
        <begin position="1"/>
        <end position="99"/>
    </location>
</feature>
<keyword evidence="2 4" id="KW-0646">Protease inhibitor</keyword>
<dbReference type="FunFam" id="3.10.450.10:FF:000007">
    <property type="entry name" value="latexin"/>
    <property type="match status" value="1"/>
</dbReference>
<dbReference type="PANTHER" id="PTHR28591">
    <property type="entry name" value="LATEXIN"/>
    <property type="match status" value="1"/>
</dbReference>